<dbReference type="PRINTS" id="PR00237">
    <property type="entry name" value="GPCRRHODOPSN"/>
</dbReference>
<evidence type="ECO:0000256" key="6">
    <source>
        <dbReference type="SAM" id="Phobius"/>
    </source>
</evidence>
<comment type="similarity">
    <text evidence="5">Belongs to the G-protein coupled receptor 1 family.</text>
</comment>
<comment type="subcellular location">
    <subcellularLocation>
        <location evidence="1">Membrane</location>
    </subcellularLocation>
</comment>
<feature type="transmembrane region" description="Helical" evidence="6">
    <location>
        <begin position="185"/>
        <end position="208"/>
    </location>
</feature>
<dbReference type="PANTHER" id="PTHR45698">
    <property type="entry name" value="TRACE AMINE-ASSOCIATED RECEPTOR 19N-RELATED"/>
    <property type="match status" value="1"/>
</dbReference>
<dbReference type="FunCoup" id="A0A7M7GFM7">
    <property type="interactions" value="801"/>
</dbReference>
<dbReference type="OrthoDB" id="2132067at2759"/>
<dbReference type="PROSITE" id="PS00237">
    <property type="entry name" value="G_PROTEIN_RECEP_F1_1"/>
    <property type="match status" value="1"/>
</dbReference>
<keyword evidence="5" id="KW-0807">Transducer</keyword>
<dbReference type="SUPFAM" id="SSF81321">
    <property type="entry name" value="Family A G protein-coupled receptor-like"/>
    <property type="match status" value="1"/>
</dbReference>
<keyword evidence="3 6" id="KW-1133">Transmembrane helix</keyword>
<dbReference type="InterPro" id="IPR000276">
    <property type="entry name" value="GPCR_Rhodpsn"/>
</dbReference>
<feature type="transmembrane region" description="Helical" evidence="6">
    <location>
        <begin position="141"/>
        <end position="165"/>
    </location>
</feature>
<dbReference type="InterPro" id="IPR017452">
    <property type="entry name" value="GPCR_Rhodpsn_7TM"/>
</dbReference>
<reference evidence="8" key="2">
    <citation type="submission" date="2021-01" db="UniProtKB">
        <authorList>
            <consortium name="EnsemblMetazoa"/>
        </authorList>
    </citation>
    <scope>IDENTIFICATION</scope>
</reference>
<organism evidence="8 9">
    <name type="scientific">Strongylocentrotus purpuratus</name>
    <name type="common">Purple sea urchin</name>
    <dbReference type="NCBI Taxonomy" id="7668"/>
    <lineage>
        <taxon>Eukaryota</taxon>
        <taxon>Metazoa</taxon>
        <taxon>Echinodermata</taxon>
        <taxon>Eleutherozoa</taxon>
        <taxon>Echinozoa</taxon>
        <taxon>Echinoidea</taxon>
        <taxon>Euechinoidea</taxon>
        <taxon>Echinacea</taxon>
        <taxon>Camarodonta</taxon>
        <taxon>Echinidea</taxon>
        <taxon>Strongylocentrotidae</taxon>
        <taxon>Strongylocentrotus</taxon>
    </lineage>
</organism>
<sequence>MADFETTTSNVPDLVWSWQTLDWQWSLVVQLVVAIVGILGNLLVVIVMFQRRSHSRSTDILIQSLAVADMLTSILLIPIPDLKTAPDTFWSEIYCRFIDSQLLMWIAITASTYTLVTVSVDRYFAIVYPLAFNRLVSRGRVAFCIVLTWLAAFSMCFPGVFVFNIDDATGSCNLNFNSPQAQLAFGAYTFVLRLVVPILIMLVTQTLIARNLFNESNRFADIKDEGVRSTGLLAARSRIIKMMLIVIIIYVICWAPNQIAFFGVTIGFIPFTYINSTLHRALTVLAFFNSCMNPVVYIMMNPHFREAIKDLCIGTRSRLGPLFEQKIEVSADSLSSNAIKLP</sequence>
<evidence type="ECO:0000256" key="1">
    <source>
        <dbReference type="ARBA" id="ARBA00004370"/>
    </source>
</evidence>
<keyword evidence="2 5" id="KW-0812">Transmembrane</keyword>
<dbReference type="OMA" id="APNQIAF"/>
<dbReference type="Pfam" id="PF00001">
    <property type="entry name" value="7tm_1"/>
    <property type="match status" value="1"/>
</dbReference>
<dbReference type="CDD" id="cd00637">
    <property type="entry name" value="7tm_classA_rhodopsin-like"/>
    <property type="match status" value="1"/>
</dbReference>
<keyword evidence="5" id="KW-0675">Receptor</keyword>
<evidence type="ECO:0000259" key="7">
    <source>
        <dbReference type="PROSITE" id="PS50262"/>
    </source>
</evidence>
<evidence type="ECO:0000256" key="2">
    <source>
        <dbReference type="ARBA" id="ARBA00022692"/>
    </source>
</evidence>
<feature type="transmembrane region" description="Helical" evidence="6">
    <location>
        <begin position="244"/>
        <end position="269"/>
    </location>
</feature>
<evidence type="ECO:0000313" key="8">
    <source>
        <dbReference type="EnsemblMetazoa" id="XP_003725980"/>
    </source>
</evidence>
<dbReference type="GeneID" id="580125"/>
<dbReference type="PROSITE" id="PS50262">
    <property type="entry name" value="G_PROTEIN_RECEP_F1_2"/>
    <property type="match status" value="1"/>
</dbReference>
<feature type="transmembrane region" description="Helical" evidence="6">
    <location>
        <begin position="281"/>
        <end position="300"/>
    </location>
</feature>
<dbReference type="GO" id="GO:0004930">
    <property type="term" value="F:G protein-coupled receptor activity"/>
    <property type="evidence" value="ECO:0007669"/>
    <property type="project" value="UniProtKB-KW"/>
</dbReference>
<evidence type="ECO:0000256" key="5">
    <source>
        <dbReference type="RuleBase" id="RU000688"/>
    </source>
</evidence>
<protein>
    <recommendedName>
        <fullName evidence="7">G-protein coupled receptors family 1 profile domain-containing protein</fullName>
    </recommendedName>
</protein>
<dbReference type="EnsemblMetazoa" id="XM_003725932">
    <property type="protein sequence ID" value="XP_003725980"/>
    <property type="gene ID" value="LOC580125"/>
</dbReference>
<dbReference type="RefSeq" id="XP_003725980.2">
    <property type="nucleotide sequence ID" value="XM_003725932.3"/>
</dbReference>
<dbReference type="AlphaFoldDB" id="A0A7M7GFM7"/>
<keyword evidence="4 6" id="KW-0472">Membrane</keyword>
<keyword evidence="5" id="KW-0297">G-protein coupled receptor</keyword>
<feature type="transmembrane region" description="Helical" evidence="6">
    <location>
        <begin position="61"/>
        <end position="82"/>
    </location>
</feature>
<keyword evidence="9" id="KW-1185">Reference proteome</keyword>
<evidence type="ECO:0000256" key="3">
    <source>
        <dbReference type="ARBA" id="ARBA00022989"/>
    </source>
</evidence>
<accession>A0A7M7GFM7</accession>
<dbReference type="PANTHER" id="PTHR45698:SF1">
    <property type="entry name" value="TRACE AMINE-ASSOCIATED RECEPTOR 13C-LIKE"/>
    <property type="match status" value="1"/>
</dbReference>
<feature type="transmembrane region" description="Helical" evidence="6">
    <location>
        <begin position="27"/>
        <end position="49"/>
    </location>
</feature>
<feature type="domain" description="G-protein coupled receptors family 1 profile" evidence="7">
    <location>
        <begin position="40"/>
        <end position="297"/>
    </location>
</feature>
<dbReference type="SMART" id="SM01381">
    <property type="entry name" value="7TM_GPCR_Srsx"/>
    <property type="match status" value="1"/>
</dbReference>
<evidence type="ECO:0000256" key="4">
    <source>
        <dbReference type="ARBA" id="ARBA00023136"/>
    </source>
</evidence>
<dbReference type="InParanoid" id="A0A7M7GFM7"/>
<proteinExistence type="inferred from homology"/>
<reference evidence="9" key="1">
    <citation type="submission" date="2015-02" db="EMBL/GenBank/DDBJ databases">
        <title>Genome sequencing for Strongylocentrotus purpuratus.</title>
        <authorList>
            <person name="Murali S."/>
            <person name="Liu Y."/>
            <person name="Vee V."/>
            <person name="English A."/>
            <person name="Wang M."/>
            <person name="Skinner E."/>
            <person name="Han Y."/>
            <person name="Muzny D.M."/>
            <person name="Worley K.C."/>
            <person name="Gibbs R.A."/>
        </authorList>
    </citation>
    <scope>NUCLEOTIDE SEQUENCE</scope>
</reference>
<feature type="transmembrane region" description="Helical" evidence="6">
    <location>
        <begin position="102"/>
        <end position="120"/>
    </location>
</feature>
<dbReference type="Proteomes" id="UP000007110">
    <property type="component" value="Unassembled WGS sequence"/>
</dbReference>
<evidence type="ECO:0000313" key="9">
    <source>
        <dbReference type="Proteomes" id="UP000007110"/>
    </source>
</evidence>
<name>A0A7M7GFM7_STRPU</name>
<dbReference type="Gene3D" id="1.20.1070.10">
    <property type="entry name" value="Rhodopsin 7-helix transmembrane proteins"/>
    <property type="match status" value="1"/>
</dbReference>
<dbReference type="GO" id="GO:0016020">
    <property type="term" value="C:membrane"/>
    <property type="evidence" value="ECO:0007669"/>
    <property type="project" value="UniProtKB-SubCell"/>
</dbReference>
<dbReference type="KEGG" id="spu:580125"/>